<dbReference type="PANTHER" id="PTHR42698:SF1">
    <property type="entry name" value="GTPASE ERA, MITOCHONDRIAL"/>
    <property type="match status" value="1"/>
</dbReference>
<feature type="binding site" evidence="8">
    <location>
        <begin position="12"/>
        <end position="19"/>
    </location>
    <ligand>
        <name>GTP</name>
        <dbReference type="ChEBI" id="CHEBI:37565"/>
    </ligand>
</feature>
<keyword evidence="8" id="KW-1003">Cell membrane</keyword>
<dbReference type="Pfam" id="PF01926">
    <property type="entry name" value="MMR_HSR1"/>
    <property type="match status" value="1"/>
</dbReference>
<dbReference type="GO" id="GO:0000028">
    <property type="term" value="P:ribosomal small subunit assembly"/>
    <property type="evidence" value="ECO:0007669"/>
    <property type="project" value="TreeGrafter"/>
</dbReference>
<dbReference type="InterPro" id="IPR004044">
    <property type="entry name" value="KH_dom_type_2"/>
</dbReference>
<dbReference type="Gene3D" id="3.40.50.300">
    <property type="entry name" value="P-loop containing nucleotide triphosphate hydrolases"/>
    <property type="match status" value="1"/>
</dbReference>
<dbReference type="SUPFAM" id="SSF54814">
    <property type="entry name" value="Prokaryotic type KH domain (KH-domain type II)"/>
    <property type="match status" value="1"/>
</dbReference>
<dbReference type="InterPro" id="IPR030388">
    <property type="entry name" value="G_ERA_dom"/>
</dbReference>
<evidence type="ECO:0000313" key="11">
    <source>
        <dbReference type="EMBL" id="AST56307.1"/>
    </source>
</evidence>
<keyword evidence="4 8" id="KW-0547">Nucleotide-binding</keyword>
<dbReference type="Gene3D" id="3.30.300.20">
    <property type="match status" value="1"/>
</dbReference>
<dbReference type="EMBL" id="CP016893">
    <property type="protein sequence ID" value="AST56307.1"/>
    <property type="molecule type" value="Genomic_DNA"/>
</dbReference>
<evidence type="ECO:0000256" key="3">
    <source>
        <dbReference type="ARBA" id="ARBA00022517"/>
    </source>
</evidence>
<dbReference type="InterPro" id="IPR009019">
    <property type="entry name" value="KH_sf_prok-type"/>
</dbReference>
<evidence type="ECO:0000256" key="6">
    <source>
        <dbReference type="ARBA" id="ARBA00023134"/>
    </source>
</evidence>
<keyword evidence="8" id="KW-0699">rRNA-binding</keyword>
<dbReference type="CDD" id="cd04163">
    <property type="entry name" value="Era"/>
    <property type="match status" value="1"/>
</dbReference>
<protein>
    <recommendedName>
        <fullName evidence="2 8">GTPase Era</fullName>
    </recommendedName>
</protein>
<evidence type="ECO:0000256" key="10">
    <source>
        <dbReference type="RuleBase" id="RU003761"/>
    </source>
</evidence>
<feature type="region of interest" description="G4" evidence="9">
    <location>
        <begin position="121"/>
        <end position="124"/>
    </location>
</feature>
<feature type="region of interest" description="G2" evidence="9">
    <location>
        <begin position="38"/>
        <end position="42"/>
    </location>
</feature>
<dbReference type="GO" id="GO:0043024">
    <property type="term" value="F:ribosomal small subunit binding"/>
    <property type="evidence" value="ECO:0007669"/>
    <property type="project" value="TreeGrafter"/>
</dbReference>
<evidence type="ECO:0000256" key="1">
    <source>
        <dbReference type="ARBA" id="ARBA00007921"/>
    </source>
</evidence>
<evidence type="ECO:0000256" key="8">
    <source>
        <dbReference type="HAMAP-Rule" id="MF_00367"/>
    </source>
</evidence>
<evidence type="ECO:0000256" key="2">
    <source>
        <dbReference type="ARBA" id="ARBA00020484"/>
    </source>
</evidence>
<evidence type="ECO:0000256" key="5">
    <source>
        <dbReference type="ARBA" id="ARBA00022884"/>
    </source>
</evidence>
<evidence type="ECO:0000313" key="12">
    <source>
        <dbReference type="Proteomes" id="UP000214975"/>
    </source>
</evidence>
<evidence type="ECO:0000256" key="9">
    <source>
        <dbReference type="PROSITE-ProRule" id="PRU01050"/>
    </source>
</evidence>
<dbReference type="FunFam" id="3.30.300.20:FF:000003">
    <property type="entry name" value="GTPase Era"/>
    <property type="match status" value="1"/>
</dbReference>
<reference evidence="11 12" key="1">
    <citation type="submission" date="2016-08" db="EMBL/GenBank/DDBJ databases">
        <title>A novel genetic cassette of butanologenic Thermoanaerobacterium thermosaccharolyticum that directly convert cellulose to butanol.</title>
        <authorList>
            <person name="Li T."/>
            <person name="He J."/>
        </authorList>
    </citation>
    <scope>NUCLEOTIDE SEQUENCE [LARGE SCALE GENOMIC DNA]</scope>
    <source>
        <strain evidence="11 12">TG57</strain>
    </source>
</reference>
<keyword evidence="7 8" id="KW-0472">Membrane</keyword>
<dbReference type="GO" id="GO:0003924">
    <property type="term" value="F:GTPase activity"/>
    <property type="evidence" value="ECO:0007669"/>
    <property type="project" value="UniProtKB-UniRule"/>
</dbReference>
<dbReference type="InterPro" id="IPR027417">
    <property type="entry name" value="P-loop_NTPase"/>
</dbReference>
<dbReference type="InterPro" id="IPR005662">
    <property type="entry name" value="GTPase_Era-like"/>
</dbReference>
<feature type="binding site" evidence="8">
    <location>
        <begin position="59"/>
        <end position="63"/>
    </location>
    <ligand>
        <name>GTP</name>
        <dbReference type="ChEBI" id="CHEBI:37565"/>
    </ligand>
</feature>
<dbReference type="GO" id="GO:0005829">
    <property type="term" value="C:cytosol"/>
    <property type="evidence" value="ECO:0007669"/>
    <property type="project" value="TreeGrafter"/>
</dbReference>
<dbReference type="RefSeq" id="WP_094396641.1">
    <property type="nucleotide sequence ID" value="NZ_CP016893.1"/>
</dbReference>
<comment type="similarity">
    <text evidence="1 8 9 10">Belongs to the TRAFAC class TrmE-Era-EngA-EngB-Septin-like GTPase superfamily. Era GTPase family.</text>
</comment>
<dbReference type="InterPro" id="IPR006073">
    <property type="entry name" value="GTP-bd"/>
</dbReference>
<dbReference type="GO" id="GO:0005525">
    <property type="term" value="F:GTP binding"/>
    <property type="evidence" value="ECO:0007669"/>
    <property type="project" value="UniProtKB-UniRule"/>
</dbReference>
<dbReference type="HAMAP" id="MF_00367">
    <property type="entry name" value="GTPase_Era"/>
    <property type="match status" value="1"/>
</dbReference>
<evidence type="ECO:0000256" key="4">
    <source>
        <dbReference type="ARBA" id="ARBA00022741"/>
    </source>
</evidence>
<dbReference type="AlphaFoldDB" id="A0A223HVB5"/>
<dbReference type="NCBIfam" id="NF000908">
    <property type="entry name" value="PRK00089.1"/>
    <property type="match status" value="1"/>
</dbReference>
<dbReference type="FunFam" id="3.40.50.300:FF:000094">
    <property type="entry name" value="GTPase Era"/>
    <property type="match status" value="1"/>
</dbReference>
<dbReference type="PROSITE" id="PS50823">
    <property type="entry name" value="KH_TYPE_2"/>
    <property type="match status" value="1"/>
</dbReference>
<name>A0A223HVB5_THETR</name>
<dbReference type="Pfam" id="PF07650">
    <property type="entry name" value="KH_2"/>
    <property type="match status" value="1"/>
</dbReference>
<dbReference type="Proteomes" id="UP000214975">
    <property type="component" value="Chromosome"/>
</dbReference>
<evidence type="ECO:0000256" key="7">
    <source>
        <dbReference type="ARBA" id="ARBA00023136"/>
    </source>
</evidence>
<comment type="function">
    <text evidence="8">An essential GTPase that binds both GDP and GTP, with rapid nucleotide exchange. Plays a role in 16S rRNA processing and 30S ribosomal subunit biogenesis and possibly also in cell cycle regulation and energy metabolism.</text>
</comment>
<accession>A0A223HVB5</accession>
<feature type="binding site" evidence="8">
    <location>
        <begin position="121"/>
        <end position="124"/>
    </location>
    <ligand>
        <name>GTP</name>
        <dbReference type="ChEBI" id="CHEBI:37565"/>
    </ligand>
</feature>
<comment type="subcellular location">
    <subcellularLocation>
        <location evidence="8">Cytoplasm</location>
    </subcellularLocation>
    <subcellularLocation>
        <location evidence="8">Cell membrane</location>
        <topology evidence="8">Peripheral membrane protein</topology>
    </subcellularLocation>
</comment>
<feature type="region of interest" description="G1" evidence="9">
    <location>
        <begin position="12"/>
        <end position="19"/>
    </location>
</feature>
<dbReference type="GO" id="GO:0005886">
    <property type="term" value="C:plasma membrane"/>
    <property type="evidence" value="ECO:0007669"/>
    <property type="project" value="UniProtKB-SubCell"/>
</dbReference>
<sequence length="299" mass="34096">MTFKSGFAALIGRTNVGKSTLLNALLEEKVAITSDKPQTTRNTIQGILTGEDYQVVFIDTPGIHKPKHKLSEIMIESVKKTLTEVDLIIYMVEPDAEVGPGDKYIIEHLISIDTPVILVINKIDTVPHETVDKTIENFKAQYNFKDILPISALKNKNIDLLKHTIVSYMPEGPQYFPSDYITDRPEKFLVSEIIREKILNYLEDEVPHGVYVEVNSMKVRENKDILDIEAFIFCEKESHKAIIIGKNGQMLRKIGSNARTELESLFGQKIYLDLWVKVKKGWRDNISILRNFGYVIDKS</sequence>
<dbReference type="GO" id="GO:0070181">
    <property type="term" value="F:small ribosomal subunit rRNA binding"/>
    <property type="evidence" value="ECO:0007669"/>
    <property type="project" value="UniProtKB-UniRule"/>
</dbReference>
<dbReference type="CDD" id="cd22534">
    <property type="entry name" value="KH-II_Era"/>
    <property type="match status" value="1"/>
</dbReference>
<dbReference type="InterPro" id="IPR005225">
    <property type="entry name" value="Small_GTP-bd"/>
</dbReference>
<dbReference type="NCBIfam" id="TIGR00436">
    <property type="entry name" value="era"/>
    <property type="match status" value="1"/>
</dbReference>
<keyword evidence="8" id="KW-0963">Cytoplasm</keyword>
<gene>
    <name evidence="8" type="primary">era</name>
    <name evidence="11" type="ORF">Thert_00046</name>
</gene>
<feature type="region of interest" description="G5" evidence="9">
    <location>
        <begin position="150"/>
        <end position="152"/>
    </location>
</feature>
<keyword evidence="6 8" id="KW-0342">GTP-binding</keyword>
<dbReference type="SUPFAM" id="SSF52540">
    <property type="entry name" value="P-loop containing nucleoside triphosphate hydrolases"/>
    <property type="match status" value="1"/>
</dbReference>
<keyword evidence="5 8" id="KW-0694">RNA-binding</keyword>
<dbReference type="NCBIfam" id="TIGR00231">
    <property type="entry name" value="small_GTP"/>
    <property type="match status" value="1"/>
</dbReference>
<feature type="region of interest" description="G3" evidence="9">
    <location>
        <begin position="59"/>
        <end position="62"/>
    </location>
</feature>
<organism evidence="11 12">
    <name type="scientific">Thermoanaerobacterium thermosaccharolyticum</name>
    <name type="common">Clostridium thermosaccharolyticum</name>
    <dbReference type="NCBI Taxonomy" id="1517"/>
    <lineage>
        <taxon>Bacteria</taxon>
        <taxon>Bacillati</taxon>
        <taxon>Bacillota</taxon>
        <taxon>Clostridia</taxon>
        <taxon>Thermoanaerobacterales</taxon>
        <taxon>Thermoanaerobacteraceae</taxon>
        <taxon>Thermoanaerobacterium</taxon>
    </lineage>
</organism>
<dbReference type="PANTHER" id="PTHR42698">
    <property type="entry name" value="GTPASE ERA"/>
    <property type="match status" value="1"/>
</dbReference>
<proteinExistence type="inferred from homology"/>
<dbReference type="PROSITE" id="PS51713">
    <property type="entry name" value="G_ERA"/>
    <property type="match status" value="1"/>
</dbReference>
<comment type="subunit">
    <text evidence="8">Monomer.</text>
</comment>
<dbReference type="InterPro" id="IPR015946">
    <property type="entry name" value="KH_dom-like_a/b"/>
</dbReference>
<keyword evidence="3 8" id="KW-0690">Ribosome biogenesis</keyword>